<dbReference type="PROSITE" id="PS50994">
    <property type="entry name" value="INTEGRASE"/>
    <property type="match status" value="1"/>
</dbReference>
<keyword evidence="4" id="KW-1185">Reference proteome</keyword>
<dbReference type="Pfam" id="PF02316">
    <property type="entry name" value="HTH_Tnp_Mu_1"/>
    <property type="match status" value="1"/>
</dbReference>
<dbReference type="SUPFAM" id="SSF46689">
    <property type="entry name" value="Homeodomain-like"/>
    <property type="match status" value="2"/>
</dbReference>
<dbReference type="InterPro" id="IPR036397">
    <property type="entry name" value="RNaseH_sf"/>
</dbReference>
<dbReference type="InterPro" id="IPR004189">
    <property type="entry name" value="Phage_Mu_transposase"/>
</dbReference>
<evidence type="ECO:0000259" key="1">
    <source>
        <dbReference type="PROSITE" id="PS50994"/>
    </source>
</evidence>
<dbReference type="Pfam" id="PF09299">
    <property type="entry name" value="Mu-transpos_C"/>
    <property type="match status" value="1"/>
</dbReference>
<dbReference type="InterPro" id="IPR001584">
    <property type="entry name" value="Integrase_cat-core"/>
</dbReference>
<dbReference type="STRING" id="69395.AQ619_13585"/>
<sequence length="656" mass="73866">MSPHVPITPQEWFTVSELAELALPGLPTTKRGVQMIAERENWSSTIDGEGMACSRPRKGRGGGVEYHLSLLPDAARLKLSMAMPAQTGKAAPAQSRESVWKRYGSLSPSIQAVAKRRLELIQRVEMLARGLGKVQAVQEVVAGLRREARAAKREPEVSESTIYGWFRLIRLVDANDRLAYLAPAYQGRSAGAECTPAAWQFFKDYYLRFAGPTVAAAYTKTFEIGEPLGWVLPSEKTIARWVKTRINRSVRILLREGDDALRRELPWIERDETTFHAMEAVNVDGHKWDVIVDWKDRSKPDRPMMIMIQDLYSRRILGWHLCRSENANAVRKVFAEVFKNHGIPRLCFFDNGRAFASKWLTGGSEHRFRFTIREEDQVGLLVQLGVEVHFTTPYSGQSKPIERSFRDLEEHIGTHPAFQGAYVGNNPLHKPADAGTRAVDIEEFTRIVADGIQRHNARLGRATKACRKKLSFDQAYAESYANALVPRATPEQLRQAMLCVEGLKVRQKGEGLVLAGNRYWGDFLIEHVGEKIAARFDAEDLHAGLHVYSLAGVYLGFAECWDKVGFANAEEGRERKKQQRKLAKAVAQVASMERQMLSDELVDLMRPQESAEEIRSDLPGNVVPGLFPKVRQPAAAPVNTDFTEQHDRAIALFRRS</sequence>
<dbReference type="OrthoDB" id="5287589at2"/>
<evidence type="ECO:0008006" key="5">
    <source>
        <dbReference type="Google" id="ProtNLM"/>
    </source>
</evidence>
<dbReference type="InterPro" id="IPR009004">
    <property type="entry name" value="Transposase_Mu_C"/>
</dbReference>
<dbReference type="Pfam" id="PF09039">
    <property type="entry name" value="HTH_Tnp_Mu_2"/>
    <property type="match status" value="1"/>
</dbReference>
<evidence type="ECO:0000313" key="3">
    <source>
        <dbReference type="EMBL" id="ALL14293.1"/>
    </source>
</evidence>
<proteinExistence type="predicted"/>
<dbReference type="KEGG" id="chq:AQ619_13585"/>
<dbReference type="Gene3D" id="2.30.30.130">
    <property type="entry name" value="Transposase, Mu, C-terminal"/>
    <property type="match status" value="1"/>
</dbReference>
<dbReference type="SUPFAM" id="SSF50610">
    <property type="entry name" value="mu transposase, C-terminal domain"/>
    <property type="match status" value="1"/>
</dbReference>
<dbReference type="InterPro" id="IPR015378">
    <property type="entry name" value="Transposase-like_Mu_C"/>
</dbReference>
<dbReference type="SUPFAM" id="SSF46955">
    <property type="entry name" value="Putative DNA-binding domain"/>
    <property type="match status" value="1"/>
</dbReference>
<protein>
    <recommendedName>
        <fullName evidence="5">HTH Mu-type domain-containing protein</fullName>
    </recommendedName>
</protein>
<evidence type="ECO:0000313" key="4">
    <source>
        <dbReference type="Proteomes" id="UP000056905"/>
    </source>
</evidence>
<dbReference type="GO" id="GO:0015074">
    <property type="term" value="P:DNA integration"/>
    <property type="evidence" value="ECO:0007669"/>
    <property type="project" value="InterPro"/>
</dbReference>
<name>A0A0P0P1A7_9CAUL</name>
<dbReference type="AlphaFoldDB" id="A0A0P0P1A7"/>
<organism evidence="3 4">
    <name type="scientific">Caulobacter henricii</name>
    <dbReference type="NCBI Taxonomy" id="69395"/>
    <lineage>
        <taxon>Bacteria</taxon>
        <taxon>Pseudomonadati</taxon>
        <taxon>Pseudomonadota</taxon>
        <taxon>Alphaproteobacteria</taxon>
        <taxon>Caulobacterales</taxon>
        <taxon>Caulobacteraceae</taxon>
        <taxon>Caulobacter</taxon>
    </lineage>
</organism>
<dbReference type="Gene3D" id="1.10.10.10">
    <property type="entry name" value="Winged helix-like DNA-binding domain superfamily/Winged helix DNA-binding domain"/>
    <property type="match status" value="1"/>
</dbReference>
<dbReference type="GO" id="GO:0006313">
    <property type="term" value="P:DNA transposition"/>
    <property type="evidence" value="ECO:0007669"/>
    <property type="project" value="InterPro"/>
</dbReference>
<dbReference type="InterPro" id="IPR009061">
    <property type="entry name" value="DNA-bd_dom_put_sf"/>
</dbReference>
<feature type="domain" description="Integrase catalytic" evidence="1">
    <location>
        <begin position="262"/>
        <end position="476"/>
    </location>
</feature>
<reference evidence="3 4" key="1">
    <citation type="submission" date="2015-10" db="EMBL/GenBank/DDBJ databases">
        <title>Conservation of the essential genome among Caulobacter and Brevundimonas species.</title>
        <authorList>
            <person name="Scott D."/>
            <person name="Ely B."/>
        </authorList>
    </citation>
    <scope>NUCLEOTIDE SEQUENCE [LARGE SCALE GENOMIC DNA]</scope>
    <source>
        <strain evidence="3 4">CB4</strain>
    </source>
</reference>
<dbReference type="InterPro" id="IPR009057">
    <property type="entry name" value="Homeodomain-like_sf"/>
</dbReference>
<dbReference type="InterPro" id="IPR003314">
    <property type="entry name" value="Mu-type_HTH"/>
</dbReference>
<evidence type="ECO:0000259" key="2">
    <source>
        <dbReference type="PROSITE" id="PS51702"/>
    </source>
</evidence>
<dbReference type="Pfam" id="PF02914">
    <property type="entry name" value="DDE_2"/>
    <property type="match status" value="1"/>
</dbReference>
<dbReference type="GO" id="GO:0003677">
    <property type="term" value="F:DNA binding"/>
    <property type="evidence" value="ECO:0007669"/>
    <property type="project" value="InterPro"/>
</dbReference>
<dbReference type="RefSeq" id="WP_062148635.1">
    <property type="nucleotide sequence ID" value="NZ_CP013002.1"/>
</dbReference>
<dbReference type="Proteomes" id="UP000056905">
    <property type="component" value="Chromosome"/>
</dbReference>
<dbReference type="InterPro" id="IPR036388">
    <property type="entry name" value="WH-like_DNA-bd_sf"/>
</dbReference>
<dbReference type="GO" id="GO:0004803">
    <property type="term" value="F:transposase activity"/>
    <property type="evidence" value="ECO:0007669"/>
    <property type="project" value="InterPro"/>
</dbReference>
<dbReference type="Gene3D" id="3.30.420.10">
    <property type="entry name" value="Ribonuclease H-like superfamily/Ribonuclease H"/>
    <property type="match status" value="1"/>
</dbReference>
<dbReference type="PROSITE" id="PS51702">
    <property type="entry name" value="HTH_MU"/>
    <property type="match status" value="1"/>
</dbReference>
<gene>
    <name evidence="3" type="ORF">AQ619_13585</name>
</gene>
<feature type="domain" description="HTH Mu-type" evidence="2">
    <location>
        <begin position="11"/>
        <end position="87"/>
    </location>
</feature>
<dbReference type="SUPFAM" id="SSF53098">
    <property type="entry name" value="Ribonuclease H-like"/>
    <property type="match status" value="1"/>
</dbReference>
<accession>A0A0P0P1A7</accession>
<dbReference type="InterPro" id="IPR012337">
    <property type="entry name" value="RNaseH-like_sf"/>
</dbReference>
<dbReference type="Gene3D" id="1.10.10.60">
    <property type="entry name" value="Homeodomain-like"/>
    <property type="match status" value="2"/>
</dbReference>
<dbReference type="EMBL" id="CP013002">
    <property type="protein sequence ID" value="ALL14293.1"/>
    <property type="molecule type" value="Genomic_DNA"/>
</dbReference>
<dbReference type="InterPro" id="IPR015126">
    <property type="entry name" value="Mu_I-gamma"/>
</dbReference>